<dbReference type="AlphaFoldDB" id="A0A3F2RFX1"/>
<dbReference type="Proteomes" id="UP000284657">
    <property type="component" value="Unassembled WGS sequence"/>
</dbReference>
<protein>
    <recommendedName>
        <fullName evidence="5">START domain-containing protein</fullName>
    </recommendedName>
</protein>
<dbReference type="EMBL" id="MBDO02000421">
    <property type="protein sequence ID" value="RLN55623.1"/>
    <property type="molecule type" value="Genomic_DNA"/>
</dbReference>
<dbReference type="EMBL" id="MBAD02001620">
    <property type="protein sequence ID" value="RLN52982.1"/>
    <property type="molecule type" value="Genomic_DNA"/>
</dbReference>
<evidence type="ECO:0000313" key="2">
    <source>
        <dbReference type="EMBL" id="RLN55623.1"/>
    </source>
</evidence>
<evidence type="ECO:0000313" key="3">
    <source>
        <dbReference type="Proteomes" id="UP000277300"/>
    </source>
</evidence>
<dbReference type="PANTHER" id="PTHR13510:SF44">
    <property type="entry name" value="RABENOSYN-5"/>
    <property type="match status" value="1"/>
</dbReference>
<dbReference type="InterPro" id="IPR023393">
    <property type="entry name" value="START-like_dom_sf"/>
</dbReference>
<organism evidence="2 3">
    <name type="scientific">Phytophthora kernoviae</name>
    <dbReference type="NCBI Taxonomy" id="325452"/>
    <lineage>
        <taxon>Eukaryota</taxon>
        <taxon>Sar</taxon>
        <taxon>Stramenopiles</taxon>
        <taxon>Oomycota</taxon>
        <taxon>Peronosporomycetes</taxon>
        <taxon>Peronosporales</taxon>
        <taxon>Peronosporaceae</taxon>
        <taxon>Phytophthora</taxon>
    </lineage>
</organism>
<dbReference type="OrthoDB" id="107606at2759"/>
<evidence type="ECO:0000313" key="4">
    <source>
        <dbReference type="Proteomes" id="UP000284657"/>
    </source>
</evidence>
<dbReference type="Proteomes" id="UP000277300">
    <property type="component" value="Unassembled WGS sequence"/>
</dbReference>
<dbReference type="Gene3D" id="3.30.530.20">
    <property type="match status" value="1"/>
</dbReference>
<dbReference type="InterPro" id="IPR052727">
    <property type="entry name" value="Rab4/Rab5_effector"/>
</dbReference>
<reference evidence="3 4" key="1">
    <citation type="submission" date="2018-07" db="EMBL/GenBank/DDBJ databases">
        <title>Genome sequencing of oomycete isolates from Chile give support for New Zealand origin for Phytophthora kernoviae and make available the first Nothophytophthora sp. genome.</title>
        <authorList>
            <person name="Studholme D.J."/>
            <person name="Sanfuentes E."/>
            <person name="Panda P."/>
            <person name="Hill R."/>
            <person name="Sambles C."/>
            <person name="Grant M."/>
            <person name="Williams N.M."/>
            <person name="Mcdougal R.L."/>
        </authorList>
    </citation>
    <scope>NUCLEOTIDE SEQUENCE [LARGE SCALE GENOMIC DNA]</scope>
    <source>
        <strain evidence="2">Chile6</strain>
        <strain evidence="1">Chile7</strain>
    </source>
</reference>
<comment type="caution">
    <text evidence="2">The sequence shown here is derived from an EMBL/GenBank/DDBJ whole genome shotgun (WGS) entry which is preliminary data.</text>
</comment>
<evidence type="ECO:0000313" key="1">
    <source>
        <dbReference type="EMBL" id="RLN52982.1"/>
    </source>
</evidence>
<dbReference type="PANTHER" id="PTHR13510">
    <property type="entry name" value="FYVE-FINGER-CONTAINING RAB5 EFFECTOR PROTEIN RABENOSYN-5-RELATED"/>
    <property type="match status" value="1"/>
</dbReference>
<proteinExistence type="predicted"/>
<name>A0A3F2RFX1_9STRA</name>
<evidence type="ECO:0008006" key="5">
    <source>
        <dbReference type="Google" id="ProtNLM"/>
    </source>
</evidence>
<sequence length="293" mass="33182">MEWKASKRFTSPFGPLNLSPQATSELEALSEVFMTDSVRTYERFLLDENRQVDGERWKFMYEKDDVRSYAEHAKFSLPAPGVEASHRSRSHSSSTSDLPIVLVTGTIEGDLDDTIYGFVCPTLDMMRIKTSYIQDTMYRACVLASLIYPTVEDPFRSVSIKWIEKGQPLHVRAVIKNRDFVYMEATGVRYLRNGERVGCQLVHSVQFPETPTRNSAIRGNMSMSAIYRQRDNNVVDVFLKGFLNPAGGLTRSIITRSAAKALLSVSKNVHCAQMKKLAWSQYFFTRNGIGAYG</sequence>
<gene>
    <name evidence="1" type="ORF">BBJ29_008524</name>
    <name evidence="2" type="ORF">BBP00_00008412</name>
</gene>
<accession>A0A3F2RFX1</accession>